<keyword evidence="1" id="KW-0472">Membrane</keyword>
<feature type="transmembrane region" description="Helical" evidence="1">
    <location>
        <begin position="97"/>
        <end position="120"/>
    </location>
</feature>
<keyword evidence="1" id="KW-0812">Transmembrane</keyword>
<keyword evidence="1" id="KW-1133">Transmembrane helix</keyword>
<dbReference type="Proteomes" id="UP000309215">
    <property type="component" value="Unassembled WGS sequence"/>
</dbReference>
<organism evidence="2 3">
    <name type="scientific">Polyangium fumosum</name>
    <dbReference type="NCBI Taxonomy" id="889272"/>
    <lineage>
        <taxon>Bacteria</taxon>
        <taxon>Pseudomonadati</taxon>
        <taxon>Myxococcota</taxon>
        <taxon>Polyangia</taxon>
        <taxon>Polyangiales</taxon>
        <taxon>Polyangiaceae</taxon>
        <taxon>Polyangium</taxon>
    </lineage>
</organism>
<gene>
    <name evidence="2" type="ORF">E8A74_38630</name>
</gene>
<dbReference type="RefSeq" id="WP_136934123.1">
    <property type="nucleotide sequence ID" value="NZ_SSMQ01000059.1"/>
</dbReference>
<sequence length="133" mass="14359">MKRFVWFLLAIAPLVVVPAAFTAVLATGSPVLRATIPIEAHARNHCTWHCHNHGCNHAPHLPRALAGDEGVYGATIAGLKAAGKAVVPKDPHVGYGVVNLAVFCVAWPGIMYALYLVALWQRRKIRALRRGAP</sequence>
<dbReference type="EMBL" id="SSMQ01000059">
    <property type="protein sequence ID" value="TKC99198.1"/>
    <property type="molecule type" value="Genomic_DNA"/>
</dbReference>
<name>A0A4U1IXG2_9BACT</name>
<evidence type="ECO:0000256" key="1">
    <source>
        <dbReference type="SAM" id="Phobius"/>
    </source>
</evidence>
<evidence type="ECO:0000313" key="2">
    <source>
        <dbReference type="EMBL" id="TKC99198.1"/>
    </source>
</evidence>
<dbReference type="AlphaFoldDB" id="A0A4U1IXG2"/>
<comment type="caution">
    <text evidence="2">The sequence shown here is derived from an EMBL/GenBank/DDBJ whole genome shotgun (WGS) entry which is preliminary data.</text>
</comment>
<evidence type="ECO:0000313" key="3">
    <source>
        <dbReference type="Proteomes" id="UP000309215"/>
    </source>
</evidence>
<keyword evidence="3" id="KW-1185">Reference proteome</keyword>
<dbReference type="OrthoDB" id="9835000at2"/>
<reference evidence="2 3" key="1">
    <citation type="submission" date="2019-04" db="EMBL/GenBank/DDBJ databases">
        <authorList>
            <person name="Li Y."/>
            <person name="Wang J."/>
        </authorList>
    </citation>
    <scope>NUCLEOTIDE SEQUENCE [LARGE SCALE GENOMIC DNA]</scope>
    <source>
        <strain evidence="2 3">DSM 14668</strain>
    </source>
</reference>
<protein>
    <submittedName>
        <fullName evidence="2">Uncharacterized protein</fullName>
    </submittedName>
</protein>
<proteinExistence type="predicted"/>
<accession>A0A4U1IXG2</accession>